<dbReference type="AlphaFoldDB" id="Q22NA7"/>
<gene>
    <name evidence="3" type="ORF">TTHERM_00209320</name>
</gene>
<evidence type="ECO:0000256" key="2">
    <source>
        <dbReference type="SAM" id="SignalP"/>
    </source>
</evidence>
<sequence>MKYLLTITFLVTLCCFCMCEQKNCSVNLTCNSSDNICENELSQFQQCVSSKCNSQKIQSQDAQEIFDCYYINCKPTYQPLLSEIMNVFSCLNLSISESEEQVDEEKEDLEELKEYLNKTSDGKCLAKMIGDCQASSNECVTSFYIQLKCIQYQCDLKEDHTIKEVNQCIQNTCQSSFNKLKQLNNQFSQCLSQSYLIGISISFFLILLIL</sequence>
<proteinExistence type="predicted"/>
<evidence type="ECO:0000256" key="1">
    <source>
        <dbReference type="SAM" id="Coils"/>
    </source>
</evidence>
<reference evidence="4" key="1">
    <citation type="journal article" date="2006" name="PLoS Biol.">
        <title>Macronuclear genome sequence of the ciliate Tetrahymena thermophila, a model eukaryote.</title>
        <authorList>
            <person name="Eisen J.A."/>
            <person name="Coyne R.S."/>
            <person name="Wu M."/>
            <person name="Wu D."/>
            <person name="Thiagarajan M."/>
            <person name="Wortman J.R."/>
            <person name="Badger J.H."/>
            <person name="Ren Q."/>
            <person name="Amedeo P."/>
            <person name="Jones K.M."/>
            <person name="Tallon L.J."/>
            <person name="Delcher A.L."/>
            <person name="Salzberg S.L."/>
            <person name="Silva J.C."/>
            <person name="Haas B.J."/>
            <person name="Majoros W.H."/>
            <person name="Farzad M."/>
            <person name="Carlton J.M."/>
            <person name="Smith R.K. Jr."/>
            <person name="Garg J."/>
            <person name="Pearlman R.E."/>
            <person name="Karrer K.M."/>
            <person name="Sun L."/>
            <person name="Manning G."/>
            <person name="Elde N.C."/>
            <person name="Turkewitz A.P."/>
            <person name="Asai D.J."/>
            <person name="Wilkes D.E."/>
            <person name="Wang Y."/>
            <person name="Cai H."/>
            <person name="Collins K."/>
            <person name="Stewart B.A."/>
            <person name="Lee S.R."/>
            <person name="Wilamowska K."/>
            <person name="Weinberg Z."/>
            <person name="Ruzzo W.L."/>
            <person name="Wloga D."/>
            <person name="Gaertig J."/>
            <person name="Frankel J."/>
            <person name="Tsao C.-C."/>
            <person name="Gorovsky M.A."/>
            <person name="Keeling P.J."/>
            <person name="Waller R.F."/>
            <person name="Patron N.J."/>
            <person name="Cherry J.M."/>
            <person name="Stover N.A."/>
            <person name="Krieger C.J."/>
            <person name="del Toro C."/>
            <person name="Ryder H.F."/>
            <person name="Williamson S.C."/>
            <person name="Barbeau R.A."/>
            <person name="Hamilton E.P."/>
            <person name="Orias E."/>
        </authorList>
    </citation>
    <scope>NUCLEOTIDE SEQUENCE [LARGE SCALE GENOMIC DNA]</scope>
    <source>
        <strain evidence="4">SB210</strain>
    </source>
</reference>
<keyword evidence="2" id="KW-0732">Signal</keyword>
<dbReference type="InParanoid" id="Q22NA7"/>
<keyword evidence="4" id="KW-1185">Reference proteome</keyword>
<dbReference type="GeneID" id="7844153"/>
<feature type="coiled-coil region" evidence="1">
    <location>
        <begin position="95"/>
        <end position="122"/>
    </location>
</feature>
<accession>Q22NA7</accession>
<evidence type="ECO:0000313" key="4">
    <source>
        <dbReference type="Proteomes" id="UP000009168"/>
    </source>
</evidence>
<dbReference type="Proteomes" id="UP000009168">
    <property type="component" value="Unassembled WGS sequence"/>
</dbReference>
<feature type="signal peptide" evidence="2">
    <location>
        <begin position="1"/>
        <end position="19"/>
    </location>
</feature>
<dbReference type="EMBL" id="GG662857">
    <property type="protein sequence ID" value="EAR86878.1"/>
    <property type="molecule type" value="Genomic_DNA"/>
</dbReference>
<organism evidence="3 4">
    <name type="scientific">Tetrahymena thermophila (strain SB210)</name>
    <dbReference type="NCBI Taxonomy" id="312017"/>
    <lineage>
        <taxon>Eukaryota</taxon>
        <taxon>Sar</taxon>
        <taxon>Alveolata</taxon>
        <taxon>Ciliophora</taxon>
        <taxon>Intramacronucleata</taxon>
        <taxon>Oligohymenophorea</taxon>
        <taxon>Hymenostomatida</taxon>
        <taxon>Tetrahymenina</taxon>
        <taxon>Tetrahymenidae</taxon>
        <taxon>Tetrahymena</taxon>
    </lineage>
</organism>
<dbReference type="HOGENOM" id="CLU_1263825_0_0_1"/>
<evidence type="ECO:0000313" key="3">
    <source>
        <dbReference type="EMBL" id="EAR86878.1"/>
    </source>
</evidence>
<name>Q22NA7_TETTS</name>
<dbReference type="KEGG" id="tet:TTHERM_00209320"/>
<evidence type="ECO:0008006" key="5">
    <source>
        <dbReference type="Google" id="ProtNLM"/>
    </source>
</evidence>
<dbReference type="RefSeq" id="XP_001007123.1">
    <property type="nucleotide sequence ID" value="XM_001007123.1"/>
</dbReference>
<feature type="chain" id="PRO_5004200926" description="Transmembrane protein" evidence="2">
    <location>
        <begin position="20"/>
        <end position="210"/>
    </location>
</feature>
<protein>
    <recommendedName>
        <fullName evidence="5">Transmembrane protein</fullName>
    </recommendedName>
</protein>
<keyword evidence="1" id="KW-0175">Coiled coil</keyword>